<dbReference type="PANTHER" id="PTHR31480">
    <property type="entry name" value="BIFUNCTIONAL LYCOPENE CYCLASE/PHYTOENE SYNTHASE"/>
    <property type="match status" value="1"/>
</dbReference>
<keyword evidence="3" id="KW-0125">Carotenoid biosynthesis</keyword>
<protein>
    <submittedName>
        <fullName evidence="4">Phytoene synthase</fullName>
    </submittedName>
</protein>
<dbReference type="SFLD" id="SFLDG01212">
    <property type="entry name" value="Phytoene_synthase_like"/>
    <property type="match status" value="1"/>
</dbReference>
<evidence type="ECO:0000313" key="4">
    <source>
        <dbReference type="EMBL" id="KWW17925.1"/>
    </source>
</evidence>
<comment type="pathway">
    <text evidence="1">Carotenoid biosynthesis.</text>
</comment>
<dbReference type="GO" id="GO:0051996">
    <property type="term" value="F:squalene synthase [NAD(P)H] activity"/>
    <property type="evidence" value="ECO:0007669"/>
    <property type="project" value="InterPro"/>
</dbReference>
<dbReference type="Pfam" id="PF00494">
    <property type="entry name" value="SQS_PSY"/>
    <property type="match status" value="1"/>
</dbReference>
<dbReference type="AlphaFoldDB" id="A0A109MXA7"/>
<comment type="caution">
    <text evidence="4">The sequence shown here is derived from an EMBL/GenBank/DDBJ whole genome shotgun (WGS) entry which is preliminary data.</text>
</comment>
<evidence type="ECO:0000256" key="3">
    <source>
        <dbReference type="ARBA" id="ARBA00022746"/>
    </source>
</evidence>
<dbReference type="SFLD" id="SFLDG01018">
    <property type="entry name" value="Squalene/Phytoene_Synthase_Lik"/>
    <property type="match status" value="1"/>
</dbReference>
<dbReference type="SFLD" id="SFLDS00005">
    <property type="entry name" value="Isoprenoid_Synthase_Type_I"/>
    <property type="match status" value="1"/>
</dbReference>
<accession>A0A109MXA7</accession>
<dbReference type="InterPro" id="IPR019845">
    <property type="entry name" value="Squalene/phytoene_synthase_CS"/>
</dbReference>
<dbReference type="InterPro" id="IPR044843">
    <property type="entry name" value="Trans_IPPS_bact-type"/>
</dbReference>
<dbReference type="InterPro" id="IPR002060">
    <property type="entry name" value="Squ/phyt_synthse"/>
</dbReference>
<sequence>MDMDKEQRQADFDYCEKVIKKHSKIFYYAFSQLPSEKAKAVYAIYAFCRTADECADGSQSSKKKVQLLRQLKKELDLFNEHEELDKPLWRALRHVFNTYDMDISPFYDQLTGQSLDLSFTPPKTMHELERYSYYVAGSVGLMLVPVIASRSSADLHSSVISLGVAMQITNILRDIGEDYREKNRIYLPEDELTHVHYSQHDLHNGTINENFIGLWEKLAARAESLYNKFLFNIELLDPDSRIPVYLSAHIYRGILDAVRNNEYQCLTKRNYVTKEKMAQINAAANNVFGLWEGDAFTVEK</sequence>
<dbReference type="Proteomes" id="UP000064189">
    <property type="component" value="Unassembled WGS sequence"/>
</dbReference>
<reference evidence="4 5" key="1">
    <citation type="submission" date="2015-11" db="EMBL/GenBank/DDBJ databases">
        <title>Genome Sequence of Bacillus simplex strain VanAntwerpen2.</title>
        <authorList>
            <person name="Couger M.B."/>
        </authorList>
    </citation>
    <scope>NUCLEOTIDE SEQUENCE [LARGE SCALE GENOMIC DNA]</scope>
    <source>
        <strain evidence="4 5">VanAntwerpen02</strain>
    </source>
</reference>
<dbReference type="EMBL" id="LNNH01000025">
    <property type="protein sequence ID" value="KWW17925.1"/>
    <property type="molecule type" value="Genomic_DNA"/>
</dbReference>
<dbReference type="SUPFAM" id="SSF48576">
    <property type="entry name" value="Terpenoid synthases"/>
    <property type="match status" value="1"/>
</dbReference>
<dbReference type="GO" id="GO:0004311">
    <property type="term" value="F:geranylgeranyl diphosphate synthase activity"/>
    <property type="evidence" value="ECO:0007669"/>
    <property type="project" value="InterPro"/>
</dbReference>
<organism evidence="4 5">
    <name type="scientific">Peribacillus simplex</name>
    <dbReference type="NCBI Taxonomy" id="1478"/>
    <lineage>
        <taxon>Bacteria</taxon>
        <taxon>Bacillati</taxon>
        <taxon>Bacillota</taxon>
        <taxon>Bacilli</taxon>
        <taxon>Bacillales</taxon>
        <taxon>Bacillaceae</taxon>
        <taxon>Peribacillus</taxon>
    </lineage>
</organism>
<dbReference type="PROSITE" id="PS01045">
    <property type="entry name" value="SQUALEN_PHYTOEN_SYN_2"/>
    <property type="match status" value="1"/>
</dbReference>
<name>A0A109MXA7_9BACI</name>
<evidence type="ECO:0000313" key="5">
    <source>
        <dbReference type="Proteomes" id="UP000064189"/>
    </source>
</evidence>
<keyword evidence="2" id="KW-0808">Transferase</keyword>
<dbReference type="CDD" id="cd00683">
    <property type="entry name" value="Trans_IPPS_HH"/>
    <property type="match status" value="1"/>
</dbReference>
<dbReference type="InterPro" id="IPR008949">
    <property type="entry name" value="Isoprenoid_synthase_dom_sf"/>
</dbReference>
<proteinExistence type="predicted"/>
<dbReference type="Gene3D" id="1.10.600.10">
    <property type="entry name" value="Farnesyl Diphosphate Synthase"/>
    <property type="match status" value="1"/>
</dbReference>
<evidence type="ECO:0000256" key="1">
    <source>
        <dbReference type="ARBA" id="ARBA00004829"/>
    </source>
</evidence>
<dbReference type="GO" id="GO:0016117">
    <property type="term" value="P:carotenoid biosynthetic process"/>
    <property type="evidence" value="ECO:0007669"/>
    <property type="project" value="UniProtKB-KW"/>
</dbReference>
<keyword evidence="5" id="KW-1185">Reference proteome</keyword>
<dbReference type="InterPro" id="IPR033904">
    <property type="entry name" value="Trans_IPPS_HH"/>
</dbReference>
<gene>
    <name evidence="4" type="ORF">AS888_20640</name>
</gene>
<evidence type="ECO:0000256" key="2">
    <source>
        <dbReference type="ARBA" id="ARBA00022679"/>
    </source>
</evidence>